<dbReference type="InterPro" id="IPR021857">
    <property type="entry name" value="DUF3467"/>
</dbReference>
<sequence>MAETKKGAASPKLTWDDSKMRSTYANVCNVSSTREEVTLLFGTNSTWHTGQKEVAISLTDRIILNPHAAKRLSVLLGKVVDEYENRFGKVGDAP</sequence>
<evidence type="ECO:0000313" key="2">
    <source>
        <dbReference type="Proteomes" id="UP000559987"/>
    </source>
</evidence>
<accession>A0A839UPK5</accession>
<gene>
    <name evidence="1" type="ORF">FHS30_002916</name>
</gene>
<comment type="caution">
    <text evidence="1">The sequence shown here is derived from an EMBL/GenBank/DDBJ whole genome shotgun (WGS) entry which is preliminary data.</text>
</comment>
<protein>
    <recommendedName>
        <fullName evidence="3">DUF3467 domain-containing protein</fullName>
    </recommendedName>
</protein>
<reference evidence="1 2" key="1">
    <citation type="submission" date="2020-08" db="EMBL/GenBank/DDBJ databases">
        <title>Genomic Encyclopedia of Type Strains, Phase III (KMG-III): the genomes of soil and plant-associated and newly described type strains.</title>
        <authorList>
            <person name="Whitman W."/>
        </authorList>
    </citation>
    <scope>NUCLEOTIDE SEQUENCE [LARGE SCALE GENOMIC DNA]</scope>
    <source>
        <strain evidence="1 2">CECT 8571</strain>
    </source>
</reference>
<keyword evidence="2" id="KW-1185">Reference proteome</keyword>
<evidence type="ECO:0000313" key="1">
    <source>
        <dbReference type="EMBL" id="MBB3169703.1"/>
    </source>
</evidence>
<evidence type="ECO:0008006" key="3">
    <source>
        <dbReference type="Google" id="ProtNLM"/>
    </source>
</evidence>
<dbReference type="EMBL" id="JACHXZ010000004">
    <property type="protein sequence ID" value="MBB3169703.1"/>
    <property type="molecule type" value="Genomic_DNA"/>
</dbReference>
<dbReference type="Proteomes" id="UP000559987">
    <property type="component" value="Unassembled WGS sequence"/>
</dbReference>
<dbReference type="Pfam" id="PF11950">
    <property type="entry name" value="DUF3467"/>
    <property type="match status" value="1"/>
</dbReference>
<dbReference type="RefSeq" id="WP_183911199.1">
    <property type="nucleotide sequence ID" value="NZ_JACHXZ010000004.1"/>
</dbReference>
<organism evidence="1 2">
    <name type="scientific">Simiduia aestuariiviva</name>
    <dbReference type="NCBI Taxonomy" id="1510459"/>
    <lineage>
        <taxon>Bacteria</taxon>
        <taxon>Pseudomonadati</taxon>
        <taxon>Pseudomonadota</taxon>
        <taxon>Gammaproteobacteria</taxon>
        <taxon>Cellvibrionales</taxon>
        <taxon>Cellvibrionaceae</taxon>
        <taxon>Simiduia</taxon>
    </lineage>
</organism>
<name>A0A839UPK5_9GAMM</name>
<proteinExistence type="predicted"/>
<dbReference type="AlphaFoldDB" id="A0A839UPK5"/>